<dbReference type="AlphaFoldDB" id="A0A9D4PX43"/>
<evidence type="ECO:0000313" key="2">
    <source>
        <dbReference type="Proteomes" id="UP000821837"/>
    </source>
</evidence>
<dbReference type="Proteomes" id="UP000821837">
    <property type="component" value="Unassembled WGS sequence"/>
</dbReference>
<gene>
    <name evidence="1" type="ORF">HPB52_005489</name>
</gene>
<accession>A0A9D4PX43</accession>
<keyword evidence="2" id="KW-1185">Reference proteome</keyword>
<proteinExistence type="predicted"/>
<reference evidence="1" key="2">
    <citation type="submission" date="2021-09" db="EMBL/GenBank/DDBJ databases">
        <authorList>
            <person name="Jia N."/>
            <person name="Wang J."/>
            <person name="Shi W."/>
            <person name="Du L."/>
            <person name="Sun Y."/>
            <person name="Zhan W."/>
            <person name="Jiang J."/>
            <person name="Wang Q."/>
            <person name="Zhang B."/>
            <person name="Ji P."/>
            <person name="Sakyi L.B."/>
            <person name="Cui X."/>
            <person name="Yuan T."/>
            <person name="Jiang B."/>
            <person name="Yang W."/>
            <person name="Lam T.T.-Y."/>
            <person name="Chang Q."/>
            <person name="Ding S."/>
            <person name="Wang X."/>
            <person name="Zhu J."/>
            <person name="Ruan X."/>
            <person name="Zhao L."/>
            <person name="Wei J."/>
            <person name="Que T."/>
            <person name="Du C."/>
            <person name="Cheng J."/>
            <person name="Dai P."/>
            <person name="Han X."/>
            <person name="Huang E."/>
            <person name="Gao Y."/>
            <person name="Liu J."/>
            <person name="Shao H."/>
            <person name="Ye R."/>
            <person name="Li L."/>
            <person name="Wei W."/>
            <person name="Wang X."/>
            <person name="Wang C."/>
            <person name="Huo Q."/>
            <person name="Li W."/>
            <person name="Guo W."/>
            <person name="Chen H."/>
            <person name="Chen S."/>
            <person name="Zhou L."/>
            <person name="Zhou L."/>
            <person name="Ni X."/>
            <person name="Tian J."/>
            <person name="Zhou Y."/>
            <person name="Sheng Y."/>
            <person name="Liu T."/>
            <person name="Pan Y."/>
            <person name="Xia L."/>
            <person name="Li J."/>
            <person name="Zhao F."/>
            <person name="Cao W."/>
        </authorList>
    </citation>
    <scope>NUCLEOTIDE SEQUENCE</scope>
    <source>
        <strain evidence="1">Rsan-2018</strain>
        <tissue evidence="1">Larvae</tissue>
    </source>
</reference>
<protein>
    <submittedName>
        <fullName evidence="1">Uncharacterized protein</fullName>
    </submittedName>
</protein>
<dbReference type="Gene3D" id="1.20.5.340">
    <property type="match status" value="1"/>
</dbReference>
<organism evidence="1 2">
    <name type="scientific">Rhipicephalus sanguineus</name>
    <name type="common">Brown dog tick</name>
    <name type="synonym">Ixodes sanguineus</name>
    <dbReference type="NCBI Taxonomy" id="34632"/>
    <lineage>
        <taxon>Eukaryota</taxon>
        <taxon>Metazoa</taxon>
        <taxon>Ecdysozoa</taxon>
        <taxon>Arthropoda</taxon>
        <taxon>Chelicerata</taxon>
        <taxon>Arachnida</taxon>
        <taxon>Acari</taxon>
        <taxon>Parasitiformes</taxon>
        <taxon>Ixodida</taxon>
        <taxon>Ixodoidea</taxon>
        <taxon>Ixodidae</taxon>
        <taxon>Rhipicephalinae</taxon>
        <taxon>Rhipicephalus</taxon>
        <taxon>Rhipicephalus</taxon>
    </lineage>
</organism>
<comment type="caution">
    <text evidence="1">The sequence shown here is derived from an EMBL/GenBank/DDBJ whole genome shotgun (WGS) entry which is preliminary data.</text>
</comment>
<name>A0A9D4PX43_RHISA</name>
<dbReference type="VEuPathDB" id="VectorBase:RSAN_035362"/>
<evidence type="ECO:0000313" key="1">
    <source>
        <dbReference type="EMBL" id="KAH7955998.1"/>
    </source>
</evidence>
<dbReference type="EMBL" id="JABSTV010001250">
    <property type="protein sequence ID" value="KAH7955998.1"/>
    <property type="molecule type" value="Genomic_DNA"/>
</dbReference>
<reference evidence="1" key="1">
    <citation type="journal article" date="2020" name="Cell">
        <title>Large-Scale Comparative Analyses of Tick Genomes Elucidate Their Genetic Diversity and Vector Capacities.</title>
        <authorList>
            <consortium name="Tick Genome and Microbiome Consortium (TIGMIC)"/>
            <person name="Jia N."/>
            <person name="Wang J."/>
            <person name="Shi W."/>
            <person name="Du L."/>
            <person name="Sun Y."/>
            <person name="Zhan W."/>
            <person name="Jiang J.F."/>
            <person name="Wang Q."/>
            <person name="Zhang B."/>
            <person name="Ji P."/>
            <person name="Bell-Sakyi L."/>
            <person name="Cui X.M."/>
            <person name="Yuan T.T."/>
            <person name="Jiang B.G."/>
            <person name="Yang W.F."/>
            <person name="Lam T.T."/>
            <person name="Chang Q.C."/>
            <person name="Ding S.J."/>
            <person name="Wang X.J."/>
            <person name="Zhu J.G."/>
            <person name="Ruan X.D."/>
            <person name="Zhao L."/>
            <person name="Wei J.T."/>
            <person name="Ye R.Z."/>
            <person name="Que T.C."/>
            <person name="Du C.H."/>
            <person name="Zhou Y.H."/>
            <person name="Cheng J.X."/>
            <person name="Dai P.F."/>
            <person name="Guo W.B."/>
            <person name="Han X.H."/>
            <person name="Huang E.J."/>
            <person name="Li L.F."/>
            <person name="Wei W."/>
            <person name="Gao Y.C."/>
            <person name="Liu J.Z."/>
            <person name="Shao H.Z."/>
            <person name="Wang X."/>
            <person name="Wang C.C."/>
            <person name="Yang T.C."/>
            <person name="Huo Q.B."/>
            <person name="Li W."/>
            <person name="Chen H.Y."/>
            <person name="Chen S.E."/>
            <person name="Zhou L.G."/>
            <person name="Ni X.B."/>
            <person name="Tian J.H."/>
            <person name="Sheng Y."/>
            <person name="Liu T."/>
            <person name="Pan Y.S."/>
            <person name="Xia L.Y."/>
            <person name="Li J."/>
            <person name="Zhao F."/>
            <person name="Cao W.C."/>
        </authorList>
    </citation>
    <scope>NUCLEOTIDE SEQUENCE</scope>
    <source>
        <strain evidence="1">Rsan-2018</strain>
    </source>
</reference>
<sequence length="313" mass="35322">MPSRHTSVTSFAKQPPFLEAFEQRFMARFARLEERVVAIDTRVAAIESHLSALDTRVAALEARQSATEATLAHLSLSAPLTPAPTPTPPGIVDWDRFRSIRLTNSSSSAITDLSAWTETLLADVRTATSTIPAAPHSSTADSRLLHLWEAYHAVHRRWQTQKHNRRLRLRLARLASEMEEHCSSFLRQQWGQTCDRMAGNLGLRDTWSLLRRKDISHLLHSSPLTDTEFLAALRDRYLCTDPPIPLPAYTASPNPDLDADISLGELISEEEKGELRKLTRDILTSIWKRHSEKPARTHNLLVVHAQKPRMPTC</sequence>